<dbReference type="OrthoDB" id="5292592at2"/>
<organism evidence="8 9">
    <name type="scientific">Vibrio ouci</name>
    <dbReference type="NCBI Taxonomy" id="2499078"/>
    <lineage>
        <taxon>Bacteria</taxon>
        <taxon>Pseudomonadati</taxon>
        <taxon>Pseudomonadota</taxon>
        <taxon>Gammaproteobacteria</taxon>
        <taxon>Vibrionales</taxon>
        <taxon>Vibrionaceae</taxon>
        <taxon>Vibrio</taxon>
    </lineage>
</organism>
<protein>
    <submittedName>
        <fullName evidence="8">ABC transporter permease</fullName>
    </submittedName>
</protein>
<keyword evidence="3 6" id="KW-0812">Transmembrane</keyword>
<evidence type="ECO:0000256" key="4">
    <source>
        <dbReference type="ARBA" id="ARBA00022989"/>
    </source>
</evidence>
<keyword evidence="9" id="KW-1185">Reference proteome</keyword>
<dbReference type="Pfam" id="PF02687">
    <property type="entry name" value="FtsX"/>
    <property type="match status" value="2"/>
</dbReference>
<accession>A0A4Y8WIG8</accession>
<feature type="transmembrane region" description="Helical" evidence="6">
    <location>
        <begin position="689"/>
        <end position="712"/>
    </location>
</feature>
<sequence>MAVQGKAELNKRFVRWSLSEIKQGQLWPVTIALVLIIACIFALSALAERMEQVVVKQGKEALTADTVYVSANPIDQSFEKLIESYSLTHTTQTRFATMVFSDNAMKLITVKAVDEQYPLQGELRLSDAQSEFGQVKPGELWLDERLFNQLDVTIGDAVTVGDADFVVTGRILEEPGLSFNPFQQMPSAFIHSADLDKTGAVQLGSRVRYSVFLNGDSDVIEQLKQQVELTPSDRWRDQNSASRTNEVFQRTEQYLSLTVAIVVIMAATTLVLTCQHYVATRRKTIAMLKSLGASKAWVIRWLITQVTILLATAVVVGIALGIGLEFLLRIPLADLLPNPLPSYGINPALIAISTSILIAVPALGIPLIGLVNVSAVNVMQEGESPQVGLGRYALILVPVIPMLITYYDNLFVWIVLGGMVALFILLAVISVVITRLLAKVPLNTAFKLALSRINRSVSATGVQFGALALSLMLLSTMWLVRTDLLTDWQRTLPVDAPNAFALNIAPYEIDAYLKVLDDNAMTRSEAYPIVRGRLVNINGQDAKSQAQGEEGSDVLRREINFTFADANPNHNEIISGDWSKQGGVSVESDVARDLGLKLGDELSFVINSREVTASVNSIRSVEWRDMKPNFYFIFTPDVLAEIPATYLVSFRVEESNDQVLNSLSRQHPTVSLMDIRVMGEKIQQLLSQIVWSITLLAAIGVVSGLLLIFTLLRLSLGQRQDEIQLYRTLGASRKRVQQTIWAEYGLMALVASFIAIIGSELVVGAIMSYGFDLSPNLHQLLWIALPSGTFFTLALVVNSLIKRLLTPVNKAFS</sequence>
<feature type="domain" description="ABC3 transporter permease C-terminal" evidence="7">
    <location>
        <begin position="259"/>
        <end position="372"/>
    </location>
</feature>
<dbReference type="InterPro" id="IPR038766">
    <property type="entry name" value="Membrane_comp_ABC_pdt"/>
</dbReference>
<dbReference type="AlphaFoldDB" id="A0A4Y8WIG8"/>
<feature type="transmembrane region" description="Helical" evidence="6">
    <location>
        <begin position="254"/>
        <end position="278"/>
    </location>
</feature>
<evidence type="ECO:0000256" key="3">
    <source>
        <dbReference type="ARBA" id="ARBA00022692"/>
    </source>
</evidence>
<feature type="transmembrane region" description="Helical" evidence="6">
    <location>
        <begin position="744"/>
        <end position="768"/>
    </location>
</feature>
<reference evidence="8 9" key="1">
    <citation type="submission" date="2019-01" db="EMBL/GenBank/DDBJ databases">
        <title>Vibrio BEI176 sp. nov, a marine bacterium isolated from China: eastern marignal seas.</title>
        <authorList>
            <person name="Li B."/>
        </authorList>
    </citation>
    <scope>NUCLEOTIDE SEQUENCE [LARGE SCALE GENOMIC DNA]</scope>
    <source>
        <strain evidence="8 9">BEI176</strain>
    </source>
</reference>
<comment type="caution">
    <text evidence="8">The sequence shown here is derived from an EMBL/GenBank/DDBJ whole genome shotgun (WGS) entry which is preliminary data.</text>
</comment>
<evidence type="ECO:0000256" key="6">
    <source>
        <dbReference type="SAM" id="Phobius"/>
    </source>
</evidence>
<dbReference type="PANTHER" id="PTHR30287:SF1">
    <property type="entry name" value="INNER MEMBRANE PROTEIN"/>
    <property type="match status" value="1"/>
</dbReference>
<dbReference type="PANTHER" id="PTHR30287">
    <property type="entry name" value="MEMBRANE COMPONENT OF PREDICTED ABC SUPERFAMILY METABOLITE UPTAKE TRANSPORTER"/>
    <property type="match status" value="1"/>
</dbReference>
<dbReference type="GO" id="GO:0005886">
    <property type="term" value="C:plasma membrane"/>
    <property type="evidence" value="ECO:0007669"/>
    <property type="project" value="UniProtKB-SubCell"/>
</dbReference>
<feature type="transmembrane region" description="Helical" evidence="6">
    <location>
        <begin position="413"/>
        <end position="438"/>
    </location>
</feature>
<feature type="transmembrane region" description="Helical" evidence="6">
    <location>
        <begin position="26"/>
        <end position="47"/>
    </location>
</feature>
<feature type="transmembrane region" description="Helical" evidence="6">
    <location>
        <begin position="348"/>
        <end position="368"/>
    </location>
</feature>
<comment type="subcellular location">
    <subcellularLocation>
        <location evidence="1">Cell membrane</location>
        <topology evidence="1">Multi-pass membrane protein</topology>
    </subcellularLocation>
</comment>
<proteinExistence type="predicted"/>
<feature type="transmembrane region" description="Helical" evidence="6">
    <location>
        <begin position="780"/>
        <end position="801"/>
    </location>
</feature>
<evidence type="ECO:0000256" key="2">
    <source>
        <dbReference type="ARBA" id="ARBA00022475"/>
    </source>
</evidence>
<keyword evidence="4 6" id="KW-1133">Transmembrane helix</keyword>
<dbReference type="EMBL" id="SATR01000006">
    <property type="protein sequence ID" value="TFH92446.1"/>
    <property type="molecule type" value="Genomic_DNA"/>
</dbReference>
<gene>
    <name evidence="8" type="ORF">ELS82_05920</name>
</gene>
<dbReference type="Proteomes" id="UP000297753">
    <property type="component" value="Unassembled WGS sequence"/>
</dbReference>
<feature type="domain" description="ABC3 transporter permease C-terminal" evidence="7">
    <location>
        <begin position="696"/>
        <end position="796"/>
    </location>
</feature>
<evidence type="ECO:0000259" key="7">
    <source>
        <dbReference type="Pfam" id="PF02687"/>
    </source>
</evidence>
<feature type="transmembrane region" description="Helical" evidence="6">
    <location>
        <begin position="389"/>
        <end position="407"/>
    </location>
</feature>
<dbReference type="RefSeq" id="WP_134834651.1">
    <property type="nucleotide sequence ID" value="NZ_SATR01000006.1"/>
</dbReference>
<keyword evidence="2" id="KW-1003">Cell membrane</keyword>
<name>A0A4Y8WIG8_9VIBR</name>
<keyword evidence="5 6" id="KW-0472">Membrane</keyword>
<evidence type="ECO:0000313" key="9">
    <source>
        <dbReference type="Proteomes" id="UP000297753"/>
    </source>
</evidence>
<feature type="transmembrane region" description="Helical" evidence="6">
    <location>
        <begin position="459"/>
        <end position="480"/>
    </location>
</feature>
<dbReference type="InterPro" id="IPR003838">
    <property type="entry name" value="ABC3_permease_C"/>
</dbReference>
<feature type="transmembrane region" description="Helical" evidence="6">
    <location>
        <begin position="299"/>
        <end position="328"/>
    </location>
</feature>
<evidence type="ECO:0000313" key="8">
    <source>
        <dbReference type="EMBL" id="TFH92446.1"/>
    </source>
</evidence>
<evidence type="ECO:0000256" key="1">
    <source>
        <dbReference type="ARBA" id="ARBA00004651"/>
    </source>
</evidence>
<evidence type="ECO:0000256" key="5">
    <source>
        <dbReference type="ARBA" id="ARBA00023136"/>
    </source>
</evidence>